<dbReference type="Proteomes" id="UP000321580">
    <property type="component" value="Unassembled WGS sequence"/>
</dbReference>
<name>A0A5C6RGQ2_9BACT</name>
<dbReference type="AlphaFoldDB" id="A0A5C6RGQ2"/>
<keyword evidence="2" id="KW-1185">Reference proteome</keyword>
<dbReference type="RefSeq" id="WP_147169630.1">
    <property type="nucleotide sequence ID" value="NZ_VOOR01000093.1"/>
</dbReference>
<gene>
    <name evidence="1" type="ORF">FRY97_21190</name>
</gene>
<dbReference type="Gene3D" id="2.180.10.10">
    <property type="entry name" value="RHS repeat-associated core"/>
    <property type="match status" value="1"/>
</dbReference>
<evidence type="ECO:0000313" key="1">
    <source>
        <dbReference type="EMBL" id="TXB59446.1"/>
    </source>
</evidence>
<proteinExistence type="predicted"/>
<sequence>MKSSRSHRTLSEAGCPLTDHLGNTTVLFRDADEDGQIAAEGSGPAAAEVMQRLWYYPFGLQLQGIGRDEPAPAHLYRYNGKAWDPASGLSDYGARWYDAGSGRWSGVDPLAGEFPSWSPYHYVYDNPVIHTDPTGMAADWIPEYNESTGTISYISEDGDSYDTFVKQYGESAAEEIFNSNCDGCFDKSETYSEGQISLNSDTPLKLVIDEKVTKNQGMDYMKGGNGKEVTTDIQDIHNQIELASEVSGKQGDGTFSVNEYFSRRDGNAIGSFSVEGSITVDKKFTFNRSAIEYSSGLATQRISSSPVENPIRGGFKREFRIGYKTPLLVTYRTKQ</sequence>
<comment type="caution">
    <text evidence="1">The sequence shown here is derived from an EMBL/GenBank/DDBJ whole genome shotgun (WGS) entry which is preliminary data.</text>
</comment>
<dbReference type="NCBIfam" id="TIGR03696">
    <property type="entry name" value="Rhs_assc_core"/>
    <property type="match status" value="1"/>
</dbReference>
<accession>A0A5C6RGQ2</accession>
<dbReference type="OrthoDB" id="2972467at2"/>
<dbReference type="EMBL" id="VOOR01000093">
    <property type="protein sequence ID" value="TXB59446.1"/>
    <property type="molecule type" value="Genomic_DNA"/>
</dbReference>
<dbReference type="InterPro" id="IPR022385">
    <property type="entry name" value="Rhs_assc_core"/>
</dbReference>
<dbReference type="PANTHER" id="PTHR32305">
    <property type="match status" value="1"/>
</dbReference>
<protein>
    <submittedName>
        <fullName evidence="1">RHS repeat-associated core domain-containing protein</fullName>
    </submittedName>
</protein>
<reference evidence="1 2" key="1">
    <citation type="submission" date="2019-08" db="EMBL/GenBank/DDBJ databases">
        <title>Genome of Phaeodactylibacter luteus.</title>
        <authorList>
            <person name="Bowman J.P."/>
        </authorList>
    </citation>
    <scope>NUCLEOTIDE SEQUENCE [LARGE SCALE GENOMIC DNA]</scope>
    <source>
        <strain evidence="1 2">KCTC 42180</strain>
    </source>
</reference>
<dbReference type="PANTHER" id="PTHR32305:SF15">
    <property type="entry name" value="PROTEIN RHSA-RELATED"/>
    <property type="match status" value="1"/>
</dbReference>
<organism evidence="1 2">
    <name type="scientific">Phaeodactylibacter luteus</name>
    <dbReference type="NCBI Taxonomy" id="1564516"/>
    <lineage>
        <taxon>Bacteria</taxon>
        <taxon>Pseudomonadati</taxon>
        <taxon>Bacteroidota</taxon>
        <taxon>Saprospiria</taxon>
        <taxon>Saprospirales</taxon>
        <taxon>Haliscomenobacteraceae</taxon>
        <taxon>Phaeodactylibacter</taxon>
    </lineage>
</organism>
<evidence type="ECO:0000313" key="2">
    <source>
        <dbReference type="Proteomes" id="UP000321580"/>
    </source>
</evidence>
<dbReference type="InterPro" id="IPR050708">
    <property type="entry name" value="T6SS_VgrG/RHS"/>
</dbReference>